<name>A0AC34G3Y8_9BILA</name>
<sequence>MDSYCPSVKKVVKSRTCQCGYYSPSLKSNKSHKESLCCVEGELSLSDFEEEDKPLDVFKEFSITDTQSEVFPIFSYDSVNNHSIRFLPN</sequence>
<organism evidence="1 2">
    <name type="scientific">Panagrolaimus sp. ES5</name>
    <dbReference type="NCBI Taxonomy" id="591445"/>
    <lineage>
        <taxon>Eukaryota</taxon>
        <taxon>Metazoa</taxon>
        <taxon>Ecdysozoa</taxon>
        <taxon>Nematoda</taxon>
        <taxon>Chromadorea</taxon>
        <taxon>Rhabditida</taxon>
        <taxon>Tylenchina</taxon>
        <taxon>Panagrolaimomorpha</taxon>
        <taxon>Panagrolaimoidea</taxon>
        <taxon>Panagrolaimidae</taxon>
        <taxon>Panagrolaimus</taxon>
    </lineage>
</organism>
<protein>
    <submittedName>
        <fullName evidence="2">Uncharacterized protein</fullName>
    </submittedName>
</protein>
<evidence type="ECO:0000313" key="1">
    <source>
        <dbReference type="Proteomes" id="UP000887579"/>
    </source>
</evidence>
<accession>A0AC34G3Y8</accession>
<evidence type="ECO:0000313" key="2">
    <source>
        <dbReference type="WBParaSite" id="ES5_v2.g24344.t1"/>
    </source>
</evidence>
<reference evidence="2" key="1">
    <citation type="submission" date="2022-11" db="UniProtKB">
        <authorList>
            <consortium name="WormBaseParasite"/>
        </authorList>
    </citation>
    <scope>IDENTIFICATION</scope>
</reference>
<dbReference type="WBParaSite" id="ES5_v2.g24344.t1">
    <property type="protein sequence ID" value="ES5_v2.g24344.t1"/>
    <property type="gene ID" value="ES5_v2.g24344"/>
</dbReference>
<proteinExistence type="predicted"/>
<dbReference type="Proteomes" id="UP000887579">
    <property type="component" value="Unplaced"/>
</dbReference>